<evidence type="ECO:0000256" key="3">
    <source>
        <dbReference type="ARBA" id="ARBA00022840"/>
    </source>
</evidence>
<dbReference type="InterPro" id="IPR045864">
    <property type="entry name" value="aa-tRNA-synth_II/BPL/LPL"/>
</dbReference>
<reference evidence="9 10" key="1">
    <citation type="submission" date="2023-05" db="EMBL/GenBank/DDBJ databases">
        <title>Streptantibioticus silvisoli sp. nov., acidotolerant actinomycetes 1 from pine litter.</title>
        <authorList>
            <person name="Swiecimska M."/>
            <person name="Golinska P."/>
            <person name="Sangal V."/>
            <person name="Wachnowicz B."/>
            <person name="Goodfellow M."/>
        </authorList>
    </citation>
    <scope>NUCLEOTIDE SEQUENCE</scope>
    <source>
        <strain evidence="9">SL13</strain>
        <strain evidence="8 10">SL54</strain>
    </source>
</reference>
<dbReference type="RefSeq" id="WP_271316437.1">
    <property type="nucleotide sequence ID" value="NZ_JAAGKO020000002.1"/>
</dbReference>
<dbReference type="PANTHER" id="PTHR22594:SF34">
    <property type="entry name" value="ASPARAGINE--TRNA LIGASE, MITOCHONDRIAL-RELATED"/>
    <property type="match status" value="1"/>
</dbReference>
<organism evidence="9">
    <name type="scientific">Streptantibioticus silvisoli</name>
    <dbReference type="NCBI Taxonomy" id="2705255"/>
    <lineage>
        <taxon>Bacteria</taxon>
        <taxon>Bacillati</taxon>
        <taxon>Actinomycetota</taxon>
        <taxon>Actinomycetes</taxon>
        <taxon>Kitasatosporales</taxon>
        <taxon>Streptomycetaceae</taxon>
        <taxon>Streptantibioticus</taxon>
    </lineage>
</organism>
<dbReference type="GO" id="GO:0006421">
    <property type="term" value="P:asparaginyl-tRNA aminoacylation"/>
    <property type="evidence" value="ECO:0007669"/>
    <property type="project" value="TreeGrafter"/>
</dbReference>
<evidence type="ECO:0000313" key="10">
    <source>
        <dbReference type="Proteomes" id="UP001156398"/>
    </source>
</evidence>
<dbReference type="PANTHER" id="PTHR22594">
    <property type="entry name" value="ASPARTYL/LYSYL-TRNA SYNTHETASE"/>
    <property type="match status" value="1"/>
</dbReference>
<feature type="domain" description="Aminoacyl-transfer RNA synthetases class-II family profile" evidence="7">
    <location>
        <begin position="119"/>
        <end position="339"/>
    </location>
</feature>
<gene>
    <name evidence="8" type="ORF">POF43_002480</name>
    <name evidence="9" type="ORF">POF50_002255</name>
</gene>
<sequence>MTTSHTQESRTGRLAPPRSWKQPSRHFLDAVNHPWYRTLLETQDVITTATTGFWSSRGVKSLLLPVTTTAVSSPMGLGSDSLPVEVELGGERTYLADSMQFLLEYGCRFVDNGCYYVMPSFRGEETDRTHMSEFFHSEAELPLGLDDTLTAVDDYVRALCTALMTNCPQGVESVAGSTQHLESLAGGRTIERITFDEAEKLLPRLGSGVRVDPVHGFRNVDRAAEKALIDHVGGPVWLTHWDPLAVPFYQALDETGERTLNADLLMGEGEAAGAGERHVTGDAARAALQRHSVPEAEYEWYIAMKDEAPLRTSGFGIGIERFLLWVLNHDDVRDLQLLPRMRGSGMVP</sequence>
<keyword evidence="5" id="KW-0030">Aminoacyl-tRNA synthetase</keyword>
<evidence type="ECO:0000259" key="7">
    <source>
        <dbReference type="PROSITE" id="PS50862"/>
    </source>
</evidence>
<feature type="region of interest" description="Disordered" evidence="6">
    <location>
        <begin position="1"/>
        <end position="21"/>
    </location>
</feature>
<dbReference type="Gene3D" id="3.30.930.10">
    <property type="entry name" value="Bira Bifunctional Protein, Domain 2"/>
    <property type="match status" value="1"/>
</dbReference>
<proteinExistence type="predicted"/>
<dbReference type="EMBL" id="JAAGKO020000002">
    <property type="protein sequence ID" value="MDI5961597.1"/>
    <property type="molecule type" value="Genomic_DNA"/>
</dbReference>
<dbReference type="PROSITE" id="PS50862">
    <property type="entry name" value="AA_TRNA_LIGASE_II"/>
    <property type="match status" value="1"/>
</dbReference>
<protein>
    <submittedName>
        <fullName evidence="9">Asparaginase</fullName>
    </submittedName>
</protein>
<evidence type="ECO:0000313" key="9">
    <source>
        <dbReference type="EMBL" id="MDI5968178.1"/>
    </source>
</evidence>
<comment type="caution">
    <text evidence="9">The sequence shown here is derived from an EMBL/GenBank/DDBJ whole genome shotgun (WGS) entry which is preliminary data.</text>
</comment>
<evidence type="ECO:0000313" key="8">
    <source>
        <dbReference type="EMBL" id="MDI5961597.1"/>
    </source>
</evidence>
<accession>A0AA90GUB6</accession>
<keyword evidence="10" id="KW-1185">Reference proteome</keyword>
<dbReference type="Proteomes" id="UP001156398">
    <property type="component" value="Unassembled WGS sequence"/>
</dbReference>
<evidence type="ECO:0000256" key="4">
    <source>
        <dbReference type="ARBA" id="ARBA00022917"/>
    </source>
</evidence>
<evidence type="ECO:0000256" key="5">
    <source>
        <dbReference type="ARBA" id="ARBA00023146"/>
    </source>
</evidence>
<evidence type="ECO:0000256" key="6">
    <source>
        <dbReference type="SAM" id="MobiDB-lite"/>
    </source>
</evidence>
<dbReference type="Pfam" id="PF00152">
    <property type="entry name" value="tRNA-synt_2"/>
    <property type="match status" value="1"/>
</dbReference>
<dbReference type="AlphaFoldDB" id="A0AA90GUB6"/>
<name>A0AA90GUB6_9ACTN</name>
<dbReference type="EMBL" id="JABXJJ020000002">
    <property type="protein sequence ID" value="MDI5968178.1"/>
    <property type="molecule type" value="Genomic_DNA"/>
</dbReference>
<dbReference type="InterPro" id="IPR004364">
    <property type="entry name" value="Aa-tRNA-synt_II"/>
</dbReference>
<evidence type="ECO:0000256" key="2">
    <source>
        <dbReference type="ARBA" id="ARBA00022741"/>
    </source>
</evidence>
<dbReference type="GO" id="GO:0005524">
    <property type="term" value="F:ATP binding"/>
    <property type="evidence" value="ECO:0007669"/>
    <property type="project" value="UniProtKB-KW"/>
</dbReference>
<dbReference type="InterPro" id="IPR006195">
    <property type="entry name" value="aa-tRNA-synth_II"/>
</dbReference>
<dbReference type="SUPFAM" id="SSF55681">
    <property type="entry name" value="Class II aaRS and biotin synthetases"/>
    <property type="match status" value="1"/>
</dbReference>
<keyword evidence="1" id="KW-0436">Ligase</keyword>
<keyword evidence="4" id="KW-0648">Protein biosynthesis</keyword>
<keyword evidence="2" id="KW-0547">Nucleotide-binding</keyword>
<keyword evidence="3" id="KW-0067">ATP-binding</keyword>
<evidence type="ECO:0000256" key="1">
    <source>
        <dbReference type="ARBA" id="ARBA00022598"/>
    </source>
</evidence>
<dbReference type="GO" id="GO:0004812">
    <property type="term" value="F:aminoacyl-tRNA ligase activity"/>
    <property type="evidence" value="ECO:0007669"/>
    <property type="project" value="UniProtKB-KW"/>
</dbReference>